<accession>A0A4C1Y4B7</accession>
<comment type="caution">
    <text evidence="1">The sequence shown here is derived from an EMBL/GenBank/DDBJ whole genome shotgun (WGS) entry which is preliminary data.</text>
</comment>
<reference evidence="1 2" key="1">
    <citation type="journal article" date="2019" name="Commun. Biol.">
        <title>The bagworm genome reveals a unique fibroin gene that provides high tensile strength.</title>
        <authorList>
            <person name="Kono N."/>
            <person name="Nakamura H."/>
            <person name="Ohtoshi R."/>
            <person name="Tomita M."/>
            <person name="Numata K."/>
            <person name="Arakawa K."/>
        </authorList>
    </citation>
    <scope>NUCLEOTIDE SEQUENCE [LARGE SCALE GENOMIC DNA]</scope>
</reference>
<proteinExistence type="predicted"/>
<dbReference type="Proteomes" id="UP000299102">
    <property type="component" value="Unassembled WGS sequence"/>
</dbReference>
<gene>
    <name evidence="1" type="ORF">EVAR_49409_1</name>
</gene>
<dbReference type="EMBL" id="BGZK01001096">
    <property type="protein sequence ID" value="GBP71071.1"/>
    <property type="molecule type" value="Genomic_DNA"/>
</dbReference>
<dbReference type="AlphaFoldDB" id="A0A4C1Y4B7"/>
<sequence>MSDCAHYGVPKPLAEGLQRNALQMEKTSRPSRSQLYYGPIEMSRNQLKWRANGARPYWAKLIQIQSSPDSKRRLSTFHWRINEVCAPRPLSEGRSACRFPAPAR</sequence>
<keyword evidence="2" id="KW-1185">Reference proteome</keyword>
<organism evidence="1 2">
    <name type="scientific">Eumeta variegata</name>
    <name type="common">Bagworm moth</name>
    <name type="synonym">Eumeta japonica</name>
    <dbReference type="NCBI Taxonomy" id="151549"/>
    <lineage>
        <taxon>Eukaryota</taxon>
        <taxon>Metazoa</taxon>
        <taxon>Ecdysozoa</taxon>
        <taxon>Arthropoda</taxon>
        <taxon>Hexapoda</taxon>
        <taxon>Insecta</taxon>
        <taxon>Pterygota</taxon>
        <taxon>Neoptera</taxon>
        <taxon>Endopterygota</taxon>
        <taxon>Lepidoptera</taxon>
        <taxon>Glossata</taxon>
        <taxon>Ditrysia</taxon>
        <taxon>Tineoidea</taxon>
        <taxon>Psychidae</taxon>
        <taxon>Oiketicinae</taxon>
        <taxon>Eumeta</taxon>
    </lineage>
</organism>
<evidence type="ECO:0000313" key="2">
    <source>
        <dbReference type="Proteomes" id="UP000299102"/>
    </source>
</evidence>
<name>A0A4C1Y4B7_EUMVA</name>
<protein>
    <submittedName>
        <fullName evidence="1">Uncharacterized protein</fullName>
    </submittedName>
</protein>
<evidence type="ECO:0000313" key="1">
    <source>
        <dbReference type="EMBL" id="GBP71071.1"/>
    </source>
</evidence>